<organism evidence="1 2">
    <name type="scientific">Crepidotus variabilis</name>
    <dbReference type="NCBI Taxonomy" id="179855"/>
    <lineage>
        <taxon>Eukaryota</taxon>
        <taxon>Fungi</taxon>
        <taxon>Dikarya</taxon>
        <taxon>Basidiomycota</taxon>
        <taxon>Agaricomycotina</taxon>
        <taxon>Agaricomycetes</taxon>
        <taxon>Agaricomycetidae</taxon>
        <taxon>Agaricales</taxon>
        <taxon>Agaricineae</taxon>
        <taxon>Crepidotaceae</taxon>
        <taxon>Crepidotus</taxon>
    </lineage>
</organism>
<keyword evidence="2" id="KW-1185">Reference proteome</keyword>
<dbReference type="Proteomes" id="UP000807306">
    <property type="component" value="Unassembled WGS sequence"/>
</dbReference>
<protein>
    <submittedName>
        <fullName evidence="1">Uncharacterized protein</fullName>
    </submittedName>
</protein>
<dbReference type="OrthoDB" id="3214502at2759"/>
<dbReference type="AlphaFoldDB" id="A0A9P6JMG5"/>
<feature type="non-terminal residue" evidence="1">
    <location>
        <position position="1"/>
    </location>
</feature>
<reference evidence="1" key="1">
    <citation type="submission" date="2020-11" db="EMBL/GenBank/DDBJ databases">
        <authorList>
            <consortium name="DOE Joint Genome Institute"/>
            <person name="Ahrendt S."/>
            <person name="Riley R."/>
            <person name="Andreopoulos W."/>
            <person name="Labutti K."/>
            <person name="Pangilinan J."/>
            <person name="Ruiz-Duenas F.J."/>
            <person name="Barrasa J.M."/>
            <person name="Sanchez-Garcia M."/>
            <person name="Camarero S."/>
            <person name="Miyauchi S."/>
            <person name="Serrano A."/>
            <person name="Linde D."/>
            <person name="Babiker R."/>
            <person name="Drula E."/>
            <person name="Ayuso-Fernandez I."/>
            <person name="Pacheco R."/>
            <person name="Padilla G."/>
            <person name="Ferreira P."/>
            <person name="Barriuso J."/>
            <person name="Kellner H."/>
            <person name="Castanera R."/>
            <person name="Alfaro M."/>
            <person name="Ramirez L."/>
            <person name="Pisabarro A.G."/>
            <person name="Kuo A."/>
            <person name="Tritt A."/>
            <person name="Lipzen A."/>
            <person name="He G."/>
            <person name="Yan M."/>
            <person name="Ng V."/>
            <person name="Cullen D."/>
            <person name="Martin F."/>
            <person name="Rosso M.-N."/>
            <person name="Henrissat B."/>
            <person name="Hibbett D."/>
            <person name="Martinez A.T."/>
            <person name="Grigoriev I.V."/>
        </authorList>
    </citation>
    <scope>NUCLEOTIDE SEQUENCE</scope>
    <source>
        <strain evidence="1">CBS 506.95</strain>
    </source>
</reference>
<evidence type="ECO:0000313" key="2">
    <source>
        <dbReference type="Proteomes" id="UP000807306"/>
    </source>
</evidence>
<gene>
    <name evidence="1" type="ORF">CPB83DRAFT_771325</name>
</gene>
<evidence type="ECO:0000313" key="1">
    <source>
        <dbReference type="EMBL" id="KAF9525828.1"/>
    </source>
</evidence>
<dbReference type="Pfam" id="PF18758">
    <property type="entry name" value="KDZ"/>
    <property type="match status" value="1"/>
</dbReference>
<dbReference type="InterPro" id="IPR040521">
    <property type="entry name" value="KDZ"/>
</dbReference>
<name>A0A9P6JMG5_9AGAR</name>
<dbReference type="EMBL" id="MU157879">
    <property type="protein sequence ID" value="KAF9525828.1"/>
    <property type="molecule type" value="Genomic_DNA"/>
</dbReference>
<sequence>LALFCAACPQPGLNLPMNHQNDPDSPPLMRILAVDGNENADHIKSRSTAGDFALTQGQAFMTEPVAYKAFLVQALLNAPQFTQKPTCNNHNVIKHANCRNANLDITGIAAHACARHGCFAPGSVVDLQKGERQMNIDYSVSEALTTTRNDGLKSLLLIYDVMCQYKVHLGDRFDATPEHLQWPDSLDTVLSAIGKFHVHTHQESCLYRYSPSYIPDAAQVAGEIVESLWARLNKISVSLRTASIQHRIEVLDDHMNNSNFKKIIHAGEHNAEAIPQGS</sequence>
<accession>A0A9P6JMG5</accession>
<proteinExistence type="predicted"/>
<comment type="caution">
    <text evidence="1">The sequence shown here is derived from an EMBL/GenBank/DDBJ whole genome shotgun (WGS) entry which is preliminary data.</text>
</comment>